<dbReference type="PROSITE" id="PS50977">
    <property type="entry name" value="HTH_TETR_2"/>
    <property type="match status" value="1"/>
</dbReference>
<name>A0A3M8D1M6_9BACL</name>
<dbReference type="InterPro" id="IPR036271">
    <property type="entry name" value="Tet_transcr_reg_TetR-rel_C_sf"/>
</dbReference>
<comment type="caution">
    <text evidence="4">The sequence shown here is derived from an EMBL/GenBank/DDBJ whole genome shotgun (WGS) entry which is preliminary data.</text>
</comment>
<dbReference type="SUPFAM" id="SSF48498">
    <property type="entry name" value="Tetracyclin repressor-like, C-terminal domain"/>
    <property type="match status" value="1"/>
</dbReference>
<dbReference type="Gene3D" id="1.10.357.10">
    <property type="entry name" value="Tetracycline Repressor, domain 2"/>
    <property type="match status" value="1"/>
</dbReference>
<dbReference type="EMBL" id="RHHQ01000021">
    <property type="protein sequence ID" value="RNB81986.1"/>
    <property type="molecule type" value="Genomic_DNA"/>
</dbReference>
<dbReference type="SUPFAM" id="SSF46689">
    <property type="entry name" value="Homeodomain-like"/>
    <property type="match status" value="1"/>
</dbReference>
<dbReference type="GO" id="GO:0000976">
    <property type="term" value="F:transcription cis-regulatory region binding"/>
    <property type="evidence" value="ECO:0007669"/>
    <property type="project" value="TreeGrafter"/>
</dbReference>
<sequence length="207" mass="23461">MNEDYTDIHEGKGAEQETRQRIIAAAKQLMAEKGYKGATTRKIAELAGVNEVTVFRHFKNKEGLLDAALLEMTAIRDPLEAFVRDFSGSVEELLAAYARRYYEILVERKDSFIICMFEARDRPELAQLFCRIPEAAIEVLRAELEKLASQGILDDQKDHGVAAHMLLSTVLIEFIVNQHIGLETTCPMDEYQVMQHASNILFTGLRK</sequence>
<feature type="DNA-binding region" description="H-T-H motif" evidence="2">
    <location>
        <begin position="39"/>
        <end position="58"/>
    </location>
</feature>
<dbReference type="PANTHER" id="PTHR30055:SF226">
    <property type="entry name" value="HTH-TYPE TRANSCRIPTIONAL REGULATOR PKSA"/>
    <property type="match status" value="1"/>
</dbReference>
<organism evidence="4 5">
    <name type="scientific">Brevibacillus fluminis</name>
    <dbReference type="NCBI Taxonomy" id="511487"/>
    <lineage>
        <taxon>Bacteria</taxon>
        <taxon>Bacillati</taxon>
        <taxon>Bacillota</taxon>
        <taxon>Bacilli</taxon>
        <taxon>Bacillales</taxon>
        <taxon>Paenibacillaceae</taxon>
        <taxon>Brevibacillus</taxon>
    </lineage>
</organism>
<evidence type="ECO:0000256" key="2">
    <source>
        <dbReference type="PROSITE-ProRule" id="PRU00335"/>
    </source>
</evidence>
<dbReference type="InterPro" id="IPR001647">
    <property type="entry name" value="HTH_TetR"/>
</dbReference>
<dbReference type="RefSeq" id="WP_122920520.1">
    <property type="nucleotide sequence ID" value="NZ_RHHQ01000021.1"/>
</dbReference>
<dbReference type="InterPro" id="IPR009057">
    <property type="entry name" value="Homeodomain-like_sf"/>
</dbReference>
<dbReference type="Proteomes" id="UP000271031">
    <property type="component" value="Unassembled WGS sequence"/>
</dbReference>
<dbReference type="GO" id="GO:0003700">
    <property type="term" value="F:DNA-binding transcription factor activity"/>
    <property type="evidence" value="ECO:0007669"/>
    <property type="project" value="TreeGrafter"/>
</dbReference>
<proteinExistence type="predicted"/>
<dbReference type="InterPro" id="IPR050109">
    <property type="entry name" value="HTH-type_TetR-like_transc_reg"/>
</dbReference>
<gene>
    <name evidence="4" type="ORF">EDM56_24275</name>
</gene>
<dbReference type="PANTHER" id="PTHR30055">
    <property type="entry name" value="HTH-TYPE TRANSCRIPTIONAL REGULATOR RUTR"/>
    <property type="match status" value="1"/>
</dbReference>
<dbReference type="PRINTS" id="PR00455">
    <property type="entry name" value="HTHTETR"/>
</dbReference>
<keyword evidence="1 2" id="KW-0238">DNA-binding</keyword>
<dbReference type="OrthoDB" id="277085at2"/>
<protein>
    <submittedName>
        <fullName evidence="4">TetR/AcrR family transcriptional regulator</fullName>
    </submittedName>
</protein>
<accession>A0A3M8D1M6</accession>
<evidence type="ECO:0000256" key="1">
    <source>
        <dbReference type="ARBA" id="ARBA00023125"/>
    </source>
</evidence>
<feature type="domain" description="HTH tetR-type" evidence="3">
    <location>
        <begin position="16"/>
        <end position="76"/>
    </location>
</feature>
<evidence type="ECO:0000313" key="4">
    <source>
        <dbReference type="EMBL" id="RNB81986.1"/>
    </source>
</evidence>
<dbReference type="Pfam" id="PF00440">
    <property type="entry name" value="TetR_N"/>
    <property type="match status" value="1"/>
</dbReference>
<evidence type="ECO:0000259" key="3">
    <source>
        <dbReference type="PROSITE" id="PS50977"/>
    </source>
</evidence>
<evidence type="ECO:0000313" key="5">
    <source>
        <dbReference type="Proteomes" id="UP000271031"/>
    </source>
</evidence>
<dbReference type="AlphaFoldDB" id="A0A3M8D1M6"/>
<keyword evidence="5" id="KW-1185">Reference proteome</keyword>
<reference evidence="4 5" key="1">
    <citation type="submission" date="2018-10" db="EMBL/GenBank/DDBJ databases">
        <title>Phylogenomics of Brevibacillus.</title>
        <authorList>
            <person name="Dunlap C."/>
        </authorList>
    </citation>
    <scope>NUCLEOTIDE SEQUENCE [LARGE SCALE GENOMIC DNA]</scope>
    <source>
        <strain evidence="4 5">JCM 15716</strain>
    </source>
</reference>